<organism evidence="2">
    <name type="scientific">Neobacillus citreus</name>
    <dbReference type="NCBI Taxonomy" id="2833578"/>
    <lineage>
        <taxon>Bacteria</taxon>
        <taxon>Bacillati</taxon>
        <taxon>Bacillota</taxon>
        <taxon>Bacilli</taxon>
        <taxon>Bacillales</taxon>
        <taxon>Bacillaceae</taxon>
        <taxon>Neobacillus</taxon>
    </lineage>
</organism>
<dbReference type="AlphaFoldDB" id="A0A942T6N7"/>
<evidence type="ECO:0000313" key="2">
    <source>
        <dbReference type="EMBL" id="MBS4185926.1"/>
    </source>
</evidence>
<keyword evidence="1" id="KW-0472">Membrane</keyword>
<evidence type="ECO:0000256" key="1">
    <source>
        <dbReference type="SAM" id="Phobius"/>
    </source>
</evidence>
<feature type="transmembrane region" description="Helical" evidence="1">
    <location>
        <begin position="64"/>
        <end position="83"/>
    </location>
</feature>
<dbReference type="EMBL" id="JAGYPE010000006">
    <property type="protein sequence ID" value="MBS4185926.1"/>
    <property type="molecule type" value="Genomic_DNA"/>
</dbReference>
<feature type="transmembrane region" description="Helical" evidence="1">
    <location>
        <begin position="155"/>
        <end position="176"/>
    </location>
</feature>
<keyword evidence="1" id="KW-0812">Transmembrane</keyword>
<dbReference type="RefSeq" id="WP_213145730.1">
    <property type="nucleotide sequence ID" value="NZ_JAGYPE020000009.1"/>
</dbReference>
<accession>A0A942T6N7</accession>
<dbReference type="EMBL" id="JAGYPE020000009">
    <property type="protein sequence ID" value="MCH6265386.1"/>
    <property type="molecule type" value="Genomic_DNA"/>
</dbReference>
<comment type="caution">
    <text evidence="2">The sequence shown here is derived from an EMBL/GenBank/DDBJ whole genome shotgun (WGS) entry which is preliminary data.</text>
</comment>
<reference evidence="2" key="1">
    <citation type="submission" date="2021-05" db="EMBL/GenBank/DDBJ databases">
        <title>Novel Bacillus species.</title>
        <authorList>
            <person name="Liu G."/>
        </authorList>
    </citation>
    <scope>NUCLEOTIDE SEQUENCE</scope>
    <source>
        <strain evidence="2 4">FJAT-50051</strain>
    </source>
</reference>
<feature type="transmembrane region" description="Helical" evidence="1">
    <location>
        <begin position="125"/>
        <end position="143"/>
    </location>
</feature>
<protein>
    <submittedName>
        <fullName evidence="2">Uncharacterized protein</fullName>
    </submittedName>
</protein>
<name>A0A942T6N7_9BACI</name>
<keyword evidence="1" id="KW-1133">Transmembrane helix</keyword>
<evidence type="ECO:0000313" key="4">
    <source>
        <dbReference type="Proteomes" id="UP000677265"/>
    </source>
</evidence>
<dbReference type="Proteomes" id="UP000677265">
    <property type="component" value="Unassembled WGS sequence"/>
</dbReference>
<keyword evidence="4" id="KW-1185">Reference proteome</keyword>
<feature type="transmembrane region" description="Helical" evidence="1">
    <location>
        <begin position="95"/>
        <end position="118"/>
    </location>
</feature>
<gene>
    <name evidence="3" type="ORF">KHB02_007570</name>
    <name evidence="2" type="ORF">KHB02_31535</name>
</gene>
<proteinExistence type="predicted"/>
<evidence type="ECO:0000313" key="3">
    <source>
        <dbReference type="EMBL" id="MCH6265386.1"/>
    </source>
</evidence>
<sequence>MTVKQYWKEINNKSERVSSLMHSFWREHSDWGNWQFWVILLFLLVPLVVLLIKLNRNRSLEILFFGYTVHMLWTYTDLILIRQGYVDHRYFLTPFLPQALGITASLIPVSFMLVYQYCLNQDKPFIIWTTGLSAILAFVFAPIEKWLGLVSIYKGFTIVHLFFIDIVITMIAYGLTKFFVRFYAARQSNLDN</sequence>
<feature type="transmembrane region" description="Helical" evidence="1">
    <location>
        <begin position="34"/>
        <end position="52"/>
    </location>
</feature>